<comment type="caution">
    <text evidence="2">The sequence shown here is derived from an EMBL/GenBank/DDBJ whole genome shotgun (WGS) entry which is preliminary data.</text>
</comment>
<feature type="compositionally biased region" description="Basic and acidic residues" evidence="1">
    <location>
        <begin position="1"/>
        <end position="11"/>
    </location>
</feature>
<protein>
    <submittedName>
        <fullName evidence="2">Uncharacterized protein</fullName>
    </submittedName>
</protein>
<name>A0A9X2ECK5_9NOCA</name>
<proteinExistence type="predicted"/>
<feature type="compositionally biased region" description="Basic and acidic residues" evidence="1">
    <location>
        <begin position="18"/>
        <end position="30"/>
    </location>
</feature>
<reference evidence="2" key="1">
    <citation type="submission" date="2022-06" db="EMBL/GenBank/DDBJ databases">
        <title>Novel species in genus nocardia.</title>
        <authorList>
            <person name="Li F."/>
        </authorList>
    </citation>
    <scope>NUCLEOTIDE SEQUENCE</scope>
    <source>
        <strain evidence="2">CDC141</strain>
    </source>
</reference>
<accession>A0A9X2ECK5</accession>
<dbReference type="EMBL" id="JAMRXG010000021">
    <property type="protein sequence ID" value="MCM6778407.1"/>
    <property type="molecule type" value="Genomic_DNA"/>
</dbReference>
<evidence type="ECO:0000313" key="3">
    <source>
        <dbReference type="Proteomes" id="UP001139157"/>
    </source>
</evidence>
<dbReference type="RefSeq" id="WP_251917912.1">
    <property type="nucleotide sequence ID" value="NZ_JAMRXG010000021.1"/>
</dbReference>
<sequence length="48" mass="5281">MSDPQSERESNIPDAPEGDTRRESTEKPEISADSAPPDFEGAIEFTDE</sequence>
<keyword evidence="3" id="KW-1185">Reference proteome</keyword>
<evidence type="ECO:0000313" key="2">
    <source>
        <dbReference type="EMBL" id="MCM6778407.1"/>
    </source>
</evidence>
<feature type="region of interest" description="Disordered" evidence="1">
    <location>
        <begin position="1"/>
        <end position="48"/>
    </location>
</feature>
<dbReference type="AlphaFoldDB" id="A0A9X2ECK5"/>
<evidence type="ECO:0000256" key="1">
    <source>
        <dbReference type="SAM" id="MobiDB-lite"/>
    </source>
</evidence>
<organism evidence="2 3">
    <name type="scientific">Nocardia pulmonis</name>
    <dbReference type="NCBI Taxonomy" id="2951408"/>
    <lineage>
        <taxon>Bacteria</taxon>
        <taxon>Bacillati</taxon>
        <taxon>Actinomycetota</taxon>
        <taxon>Actinomycetes</taxon>
        <taxon>Mycobacteriales</taxon>
        <taxon>Nocardiaceae</taxon>
        <taxon>Nocardia</taxon>
    </lineage>
</organism>
<dbReference type="Proteomes" id="UP001139157">
    <property type="component" value="Unassembled WGS sequence"/>
</dbReference>
<gene>
    <name evidence="2" type="ORF">NDR86_33450</name>
</gene>